<evidence type="ECO:0008006" key="3">
    <source>
        <dbReference type="Google" id="ProtNLM"/>
    </source>
</evidence>
<dbReference type="RefSeq" id="WP_081810350.1">
    <property type="nucleotide sequence ID" value="NZ_JMIY01000008.1"/>
</dbReference>
<keyword evidence="2" id="KW-1185">Reference proteome</keyword>
<dbReference type="EMBL" id="JMIY01000008">
    <property type="protein sequence ID" value="KCZ70451.1"/>
    <property type="molecule type" value="Genomic_DNA"/>
</dbReference>
<evidence type="ECO:0000313" key="2">
    <source>
        <dbReference type="Proteomes" id="UP000027153"/>
    </source>
</evidence>
<dbReference type="OrthoDB" id="9023at2157"/>
<gene>
    <name evidence="1" type="ORF">ANME2D_03366</name>
</gene>
<proteinExistence type="predicted"/>
<evidence type="ECO:0000313" key="1">
    <source>
        <dbReference type="EMBL" id="KCZ70451.1"/>
    </source>
</evidence>
<dbReference type="Proteomes" id="UP000027153">
    <property type="component" value="Unassembled WGS sequence"/>
</dbReference>
<dbReference type="InterPro" id="IPR009409">
    <property type="entry name" value="DUF1059"/>
</dbReference>
<comment type="caution">
    <text evidence="1">The sequence shown here is derived from an EMBL/GenBank/DDBJ whole genome shotgun (WGS) entry which is preliminary data.</text>
</comment>
<dbReference type="Pfam" id="PF06348">
    <property type="entry name" value="DUF1059"/>
    <property type="match status" value="1"/>
</dbReference>
<name>A0A062UTV6_9EURY</name>
<protein>
    <recommendedName>
        <fullName evidence="3">DUF1059 domain-containing protein</fullName>
    </recommendedName>
</protein>
<organism evidence="1 2">
    <name type="scientific">Candidatus Methanoperedens nitratireducens</name>
    <dbReference type="NCBI Taxonomy" id="1392998"/>
    <lineage>
        <taxon>Archaea</taxon>
        <taxon>Methanobacteriati</taxon>
        <taxon>Methanobacteriota</taxon>
        <taxon>Stenosarchaea group</taxon>
        <taxon>Methanomicrobia</taxon>
        <taxon>Methanosarcinales</taxon>
        <taxon>ANME-2 cluster</taxon>
        <taxon>Candidatus Methanoperedentaceae</taxon>
        <taxon>Candidatus Methanoperedens</taxon>
    </lineage>
</organism>
<reference evidence="1 2" key="1">
    <citation type="journal article" date="2013" name="Nature">
        <title>Anaerobic oxidation of methane coupled to nitrate reduction in a novel archaeal lineage.</title>
        <authorList>
            <person name="Haroon M.F."/>
            <person name="Hu S."/>
            <person name="Shi Y."/>
            <person name="Imelfort M."/>
            <person name="Keller J."/>
            <person name="Hugenholtz P."/>
            <person name="Yuan Z."/>
            <person name="Tyson G.W."/>
        </authorList>
    </citation>
    <scope>NUCLEOTIDE SEQUENCE [LARGE SCALE GENOMIC DNA]</scope>
    <source>
        <strain evidence="1 2">ANME-2d</strain>
    </source>
</reference>
<accession>A0A062UTV6</accession>
<dbReference type="AlphaFoldDB" id="A0A062UTV6"/>
<sequence>MTKEIDCKRCNFMIRSENDDELVSFVQQHNKNMHNWDTSKEELLRAAKDV</sequence>